<dbReference type="RefSeq" id="WP_210002191.1">
    <property type="nucleotide sequence ID" value="NZ_BAAAJY010000004.1"/>
</dbReference>
<proteinExistence type="predicted"/>
<dbReference type="InterPro" id="IPR024072">
    <property type="entry name" value="DHFR-like_dom_sf"/>
</dbReference>
<dbReference type="InterPro" id="IPR050765">
    <property type="entry name" value="Riboflavin_Biosynth_HTPR"/>
</dbReference>
<accession>A0ABS4XJ77</accession>
<protein>
    <submittedName>
        <fullName evidence="2">Dihydrofolate reductase</fullName>
    </submittedName>
</protein>
<sequence length="188" mass="20934">MAKLFYTAIASLDGYVADAEGNFDWSMPDPDVHAFANELERGIGTQLMGRKLYEVMKFWEPMYGRKDLPPFIEDYATIWHDAEKIVYSKTLREVDTKRTRIESSFDPVDVGRMKTEATADLSVGGAELAGQALKAGLVDEIHFLVSPVIVGGGKRALPHDVRLNLALLGQRVFPNGVAHLHYRVLNGE</sequence>
<name>A0ABS4XJ77_9MICC</name>
<evidence type="ECO:0000313" key="2">
    <source>
        <dbReference type="EMBL" id="MBP2388517.1"/>
    </source>
</evidence>
<dbReference type="PANTHER" id="PTHR38011:SF11">
    <property type="entry name" value="2,5-DIAMINO-6-RIBOSYLAMINO-4(3H)-PYRIMIDINONE 5'-PHOSPHATE REDUCTASE"/>
    <property type="match status" value="1"/>
</dbReference>
<evidence type="ECO:0000259" key="1">
    <source>
        <dbReference type="Pfam" id="PF01872"/>
    </source>
</evidence>
<dbReference type="PANTHER" id="PTHR38011">
    <property type="entry name" value="DIHYDROFOLATE REDUCTASE FAMILY PROTEIN (AFU_ORTHOLOGUE AFUA_8G06820)"/>
    <property type="match status" value="1"/>
</dbReference>
<feature type="domain" description="Bacterial bifunctional deaminase-reductase C-terminal" evidence="1">
    <location>
        <begin position="3"/>
        <end position="177"/>
    </location>
</feature>
<dbReference type="EMBL" id="JAGIOF010000004">
    <property type="protein sequence ID" value="MBP2388517.1"/>
    <property type="molecule type" value="Genomic_DNA"/>
</dbReference>
<dbReference type="SUPFAM" id="SSF53597">
    <property type="entry name" value="Dihydrofolate reductase-like"/>
    <property type="match status" value="1"/>
</dbReference>
<reference evidence="2 3" key="1">
    <citation type="submission" date="2021-03" db="EMBL/GenBank/DDBJ databases">
        <title>Sequencing the genomes of 1000 actinobacteria strains.</title>
        <authorList>
            <person name="Klenk H.-P."/>
        </authorList>
    </citation>
    <scope>NUCLEOTIDE SEQUENCE [LARGE SCALE GENOMIC DNA]</scope>
    <source>
        <strain evidence="2 3">DSM 15797</strain>
    </source>
</reference>
<keyword evidence="3" id="KW-1185">Reference proteome</keyword>
<dbReference type="InterPro" id="IPR002734">
    <property type="entry name" value="RibDG_C"/>
</dbReference>
<dbReference type="Pfam" id="PF01872">
    <property type="entry name" value="RibD_C"/>
    <property type="match status" value="1"/>
</dbReference>
<gene>
    <name evidence="2" type="ORF">JOF47_004090</name>
</gene>
<evidence type="ECO:0000313" key="3">
    <source>
        <dbReference type="Proteomes" id="UP001296993"/>
    </source>
</evidence>
<organism evidence="2 3">
    <name type="scientific">Paeniglutamicibacter kerguelensis</name>
    <dbReference type="NCBI Taxonomy" id="254788"/>
    <lineage>
        <taxon>Bacteria</taxon>
        <taxon>Bacillati</taxon>
        <taxon>Actinomycetota</taxon>
        <taxon>Actinomycetes</taxon>
        <taxon>Micrococcales</taxon>
        <taxon>Micrococcaceae</taxon>
        <taxon>Paeniglutamicibacter</taxon>
    </lineage>
</organism>
<dbReference type="Gene3D" id="3.40.430.10">
    <property type="entry name" value="Dihydrofolate Reductase, subunit A"/>
    <property type="match status" value="1"/>
</dbReference>
<dbReference type="Proteomes" id="UP001296993">
    <property type="component" value="Unassembled WGS sequence"/>
</dbReference>
<comment type="caution">
    <text evidence="2">The sequence shown here is derived from an EMBL/GenBank/DDBJ whole genome shotgun (WGS) entry which is preliminary data.</text>
</comment>